<dbReference type="EMBL" id="ML992684">
    <property type="protein sequence ID" value="KAF2209938.1"/>
    <property type="molecule type" value="Genomic_DNA"/>
</dbReference>
<feature type="region of interest" description="Disordered" evidence="1">
    <location>
        <begin position="114"/>
        <end position="153"/>
    </location>
</feature>
<gene>
    <name evidence="2" type="ORF">CERZMDRAFT_86579</name>
</gene>
<accession>A0A6A6F966</accession>
<reference evidence="2" key="1">
    <citation type="journal article" date="2020" name="Stud. Mycol.">
        <title>101 Dothideomycetes genomes: a test case for predicting lifestyles and emergence of pathogens.</title>
        <authorList>
            <person name="Haridas S."/>
            <person name="Albert R."/>
            <person name="Binder M."/>
            <person name="Bloem J."/>
            <person name="Labutti K."/>
            <person name="Salamov A."/>
            <person name="Andreopoulos B."/>
            <person name="Baker S."/>
            <person name="Barry K."/>
            <person name="Bills G."/>
            <person name="Bluhm B."/>
            <person name="Cannon C."/>
            <person name="Castanera R."/>
            <person name="Culley D."/>
            <person name="Daum C."/>
            <person name="Ezra D."/>
            <person name="Gonzalez J."/>
            <person name="Henrissat B."/>
            <person name="Kuo A."/>
            <person name="Liang C."/>
            <person name="Lipzen A."/>
            <person name="Lutzoni F."/>
            <person name="Magnuson J."/>
            <person name="Mondo S."/>
            <person name="Nolan M."/>
            <person name="Ohm R."/>
            <person name="Pangilinan J."/>
            <person name="Park H.-J."/>
            <person name="Ramirez L."/>
            <person name="Alfaro M."/>
            <person name="Sun H."/>
            <person name="Tritt A."/>
            <person name="Yoshinaga Y."/>
            <person name="Zwiers L.-H."/>
            <person name="Turgeon B."/>
            <person name="Goodwin S."/>
            <person name="Spatafora J."/>
            <person name="Crous P."/>
            <person name="Grigoriev I."/>
        </authorList>
    </citation>
    <scope>NUCLEOTIDE SEQUENCE</scope>
    <source>
        <strain evidence="2">SCOH1-5</strain>
    </source>
</reference>
<keyword evidence="3" id="KW-1185">Reference proteome</keyword>
<evidence type="ECO:0000256" key="1">
    <source>
        <dbReference type="SAM" id="MobiDB-lite"/>
    </source>
</evidence>
<feature type="compositionally biased region" description="Basic and acidic residues" evidence="1">
    <location>
        <begin position="135"/>
        <end position="144"/>
    </location>
</feature>
<evidence type="ECO:0000313" key="2">
    <source>
        <dbReference type="EMBL" id="KAF2209938.1"/>
    </source>
</evidence>
<name>A0A6A6F966_9PEZI</name>
<protein>
    <submittedName>
        <fullName evidence="2">Uncharacterized protein</fullName>
    </submittedName>
</protein>
<dbReference type="AlphaFoldDB" id="A0A6A6F966"/>
<sequence>MFSMPNCCSDWVARWSLQMASGVLQQALDRVMDRSRLAEFLSKHSIGESITPGSQRACSFSRRTNTKAHRRTVFINSAEQSVKYARTGVEVGARRIALVQYANELDDVAGRHLEQVPISPSRNTTRTGVGRPGRRATDNDRDGEAAPEQSRSVSMTEIEWAAVVLADMADMSKDGNRIGRPTPAATYNGREGWFCEMTSSGQ</sequence>
<proteinExistence type="predicted"/>
<organism evidence="2 3">
    <name type="scientific">Cercospora zeae-maydis SCOH1-5</name>
    <dbReference type="NCBI Taxonomy" id="717836"/>
    <lineage>
        <taxon>Eukaryota</taxon>
        <taxon>Fungi</taxon>
        <taxon>Dikarya</taxon>
        <taxon>Ascomycota</taxon>
        <taxon>Pezizomycotina</taxon>
        <taxon>Dothideomycetes</taxon>
        <taxon>Dothideomycetidae</taxon>
        <taxon>Mycosphaerellales</taxon>
        <taxon>Mycosphaerellaceae</taxon>
        <taxon>Cercospora</taxon>
    </lineage>
</organism>
<evidence type="ECO:0000313" key="3">
    <source>
        <dbReference type="Proteomes" id="UP000799539"/>
    </source>
</evidence>
<dbReference type="Proteomes" id="UP000799539">
    <property type="component" value="Unassembled WGS sequence"/>
</dbReference>